<dbReference type="Pfam" id="PF07859">
    <property type="entry name" value="Abhydrolase_3"/>
    <property type="match status" value="1"/>
</dbReference>
<comment type="caution">
    <text evidence="4">The sequence shown here is derived from an EMBL/GenBank/DDBJ whole genome shotgun (WGS) entry which is preliminary data.</text>
</comment>
<dbReference type="SUPFAM" id="SSF53474">
    <property type="entry name" value="alpha/beta-Hydrolases"/>
    <property type="match status" value="1"/>
</dbReference>
<dbReference type="AlphaFoldDB" id="A0A2S7N3U1"/>
<dbReference type="InterPro" id="IPR019826">
    <property type="entry name" value="Carboxylesterase_B_AS"/>
</dbReference>
<proteinExistence type="inferred from homology"/>
<evidence type="ECO:0000259" key="3">
    <source>
        <dbReference type="Pfam" id="PF07859"/>
    </source>
</evidence>
<evidence type="ECO:0000313" key="5">
    <source>
        <dbReference type="Proteomes" id="UP000239663"/>
    </source>
</evidence>
<dbReference type="Proteomes" id="UP000239663">
    <property type="component" value="Unassembled WGS sequence"/>
</dbReference>
<accession>A0A2S7N3U1</accession>
<dbReference type="PANTHER" id="PTHR48081">
    <property type="entry name" value="AB HYDROLASE SUPERFAMILY PROTEIN C4A8.06C"/>
    <property type="match status" value="1"/>
</dbReference>
<dbReference type="InterPro" id="IPR050300">
    <property type="entry name" value="GDXG_lipolytic_enzyme"/>
</dbReference>
<dbReference type="Gene3D" id="3.40.50.1820">
    <property type="entry name" value="alpha/beta hydrolase"/>
    <property type="match status" value="1"/>
</dbReference>
<dbReference type="InterPro" id="IPR029058">
    <property type="entry name" value="AB_hydrolase_fold"/>
</dbReference>
<reference evidence="4 5" key="1">
    <citation type="submission" date="2017-12" db="EMBL/GenBank/DDBJ databases">
        <title>Taxonomic description and draft genome of Pradoshia cofamensis Gen. nov., sp. nov., a thermotolerant bacillale isolated from anterior gut of earthworm Eisenia fetida.</title>
        <authorList>
            <person name="Saha T."/>
            <person name="Chakraborty R."/>
        </authorList>
    </citation>
    <scope>NUCLEOTIDE SEQUENCE [LARGE SCALE GENOMIC DNA]</scope>
    <source>
        <strain evidence="4 5">EAG3</strain>
    </source>
</reference>
<keyword evidence="5" id="KW-1185">Reference proteome</keyword>
<dbReference type="PROSITE" id="PS00122">
    <property type="entry name" value="CARBOXYLESTERASE_B_1"/>
    <property type="match status" value="1"/>
</dbReference>
<dbReference type="OrthoDB" id="9815425at2"/>
<protein>
    <recommendedName>
        <fullName evidence="3">Alpha/beta hydrolase fold-3 domain-containing protein</fullName>
    </recommendedName>
</protein>
<feature type="domain" description="Alpha/beta hydrolase fold-3" evidence="3">
    <location>
        <begin position="80"/>
        <end position="285"/>
    </location>
</feature>
<comment type="similarity">
    <text evidence="1">Belongs to the 'GDXG' lipolytic enzyme family.</text>
</comment>
<name>A0A2S7N3U1_9BACI</name>
<dbReference type="FunFam" id="3.40.50.1820:FF:000089">
    <property type="entry name" value="Alpha/beta hydrolase"/>
    <property type="match status" value="1"/>
</dbReference>
<keyword evidence="2" id="KW-0378">Hydrolase</keyword>
<dbReference type="GO" id="GO:0016787">
    <property type="term" value="F:hydrolase activity"/>
    <property type="evidence" value="ECO:0007669"/>
    <property type="project" value="UniProtKB-KW"/>
</dbReference>
<evidence type="ECO:0000256" key="1">
    <source>
        <dbReference type="ARBA" id="ARBA00010515"/>
    </source>
</evidence>
<dbReference type="EMBL" id="PKOZ01000001">
    <property type="protein sequence ID" value="PQD96655.1"/>
    <property type="molecule type" value="Genomic_DNA"/>
</dbReference>
<dbReference type="InterPro" id="IPR013094">
    <property type="entry name" value="AB_hydrolase_3"/>
</dbReference>
<organism evidence="4 5">
    <name type="scientific">Pradoshia eiseniae</name>
    <dbReference type="NCBI Taxonomy" id="2064768"/>
    <lineage>
        <taxon>Bacteria</taxon>
        <taxon>Bacillati</taxon>
        <taxon>Bacillota</taxon>
        <taxon>Bacilli</taxon>
        <taxon>Bacillales</taxon>
        <taxon>Bacillaceae</taxon>
        <taxon>Pradoshia</taxon>
    </lineage>
</organism>
<dbReference type="PANTHER" id="PTHR48081:SF8">
    <property type="entry name" value="ALPHA_BETA HYDROLASE FOLD-3 DOMAIN-CONTAINING PROTEIN-RELATED"/>
    <property type="match status" value="1"/>
</dbReference>
<evidence type="ECO:0000313" key="4">
    <source>
        <dbReference type="EMBL" id="PQD96655.1"/>
    </source>
</evidence>
<gene>
    <name evidence="4" type="ORF">CYL18_01815</name>
</gene>
<dbReference type="RefSeq" id="WP_104847752.1">
    <property type="nucleotide sequence ID" value="NZ_PKOZ01000001.1"/>
</dbReference>
<sequence>MPLDPQVEMFLEQMKAVTKGAPPISSYSPAEYRAISEQNMMSSIELEEVSKVQDVQIPVDDGEIMARIYTPEGNGPRPVFVFYHGGGWVLGSVESYDGMSRMLANASGAIVVSVDYRLAPEHKFPVATEDCYHALLWTAEHIEEFGGMKDCIIVGGDSAGGNLAAVVTHMAKERSGPEIIGQVLIYPATSFTISTPSMKENAHGYFLTRDMMNWLSTHYIRDEDRSSPYASPLLAEDVSGLPQAFVMTAEFDPLRDEGRLYADKLAAGGVSVQYKEYKGMIHGFVSMAAAIDQGRVAIRHIGTAIKGMAANNAEAVKD</sequence>
<evidence type="ECO:0000256" key="2">
    <source>
        <dbReference type="ARBA" id="ARBA00022801"/>
    </source>
</evidence>